<dbReference type="KEGG" id="bana:BARAN1_0226"/>
<sequence>MLTVSLARPWHRIAHPVERVPSWMIVPPLSKRTHWTRDAELARTSGSTADRTHLERDTQEVQVKGFAFGSVILRGHLLWPTYRSVYYLVRS</sequence>
<organism evidence="1 2">
    <name type="scientific">Candidatus Bipolaricaulis anaerobius</name>
    <dbReference type="NCBI Taxonomy" id="2026885"/>
    <lineage>
        <taxon>Bacteria</taxon>
        <taxon>Candidatus Bipolaricaulota</taxon>
        <taxon>Candidatus Bipolaricaulia</taxon>
        <taxon>Candidatus Bipolaricaulales</taxon>
        <taxon>Candidatus Bipolaricaulaceae</taxon>
        <taxon>Candidatus Bipolaricaulis</taxon>
    </lineage>
</organism>
<protein>
    <submittedName>
        <fullName evidence="1">Uncharacterized protein</fullName>
    </submittedName>
</protein>
<keyword evidence="2" id="KW-1185">Reference proteome</keyword>
<reference evidence="2" key="1">
    <citation type="submission" date="2018-05" db="EMBL/GenBank/DDBJ databases">
        <authorList>
            <person name="Hao L."/>
        </authorList>
    </citation>
    <scope>NUCLEOTIDE SEQUENCE [LARGE SCALE GENOMIC DNA]</scope>
</reference>
<dbReference type="AlphaFoldDB" id="A0A2X3KI42"/>
<accession>A0A2X3KI42</accession>
<name>A0A2X3KI42_9BACT</name>
<proteinExistence type="predicted"/>
<evidence type="ECO:0000313" key="1">
    <source>
        <dbReference type="EMBL" id="SQD92251.1"/>
    </source>
</evidence>
<dbReference type="Proteomes" id="UP000249818">
    <property type="component" value="Chromosome BARAN1"/>
</dbReference>
<evidence type="ECO:0000313" key="2">
    <source>
        <dbReference type="Proteomes" id="UP000249818"/>
    </source>
</evidence>
<gene>
    <name evidence="1" type="ORF">BARAN1_0226</name>
</gene>
<dbReference type="EMBL" id="LS483254">
    <property type="protein sequence ID" value="SQD92251.1"/>
    <property type="molecule type" value="Genomic_DNA"/>
</dbReference>